<accession>A0A2Z3GG93</accession>
<sequence length="146" mass="15224">MRKSPGLCTAERLLHRLASIFPAAAFLALAACSTDSKPDKPEKIAIAAPPAVLTFESAKSLVAVASSDTIWNGIAISDNDPNITSEALAKKVTCFFNSPTCGGTTIDAAGNLCVTDANEKRILKVTPAGQSSVPVQDPRLIWADAL</sequence>
<dbReference type="KEGG" id="hnv:DDQ68_03235"/>
<feature type="signal peptide" evidence="1">
    <location>
        <begin position="1"/>
        <end position="30"/>
    </location>
</feature>
<dbReference type="SUPFAM" id="SSF101898">
    <property type="entry name" value="NHL repeat"/>
    <property type="match status" value="1"/>
</dbReference>
<dbReference type="PROSITE" id="PS51257">
    <property type="entry name" value="PROKAR_LIPOPROTEIN"/>
    <property type="match status" value="1"/>
</dbReference>
<gene>
    <name evidence="2" type="ORF">DDQ68_03235</name>
</gene>
<reference evidence="3" key="1">
    <citation type="submission" date="2018-04" db="EMBL/GenBank/DDBJ databases">
        <title>Complete genome of Antarctic heterotrophic bacterium Hymenobacter nivis.</title>
        <authorList>
            <person name="Terashima M."/>
        </authorList>
    </citation>
    <scope>NUCLEOTIDE SEQUENCE [LARGE SCALE GENOMIC DNA]</scope>
    <source>
        <strain evidence="3">NBRC 111535</strain>
    </source>
</reference>
<evidence type="ECO:0008006" key="4">
    <source>
        <dbReference type="Google" id="ProtNLM"/>
    </source>
</evidence>
<dbReference type="InterPro" id="IPR011042">
    <property type="entry name" value="6-blade_b-propeller_TolB-like"/>
</dbReference>
<keyword evidence="1" id="KW-0732">Signal</keyword>
<dbReference type="AlphaFoldDB" id="A0A2Z3GG93"/>
<evidence type="ECO:0000313" key="3">
    <source>
        <dbReference type="Proteomes" id="UP000245999"/>
    </source>
</evidence>
<dbReference type="RefSeq" id="WP_109654792.1">
    <property type="nucleotide sequence ID" value="NZ_CP029145.1"/>
</dbReference>
<dbReference type="Proteomes" id="UP000245999">
    <property type="component" value="Chromosome"/>
</dbReference>
<proteinExistence type="predicted"/>
<dbReference type="EMBL" id="CP029145">
    <property type="protein sequence ID" value="AWM31888.1"/>
    <property type="molecule type" value="Genomic_DNA"/>
</dbReference>
<evidence type="ECO:0000313" key="2">
    <source>
        <dbReference type="EMBL" id="AWM31888.1"/>
    </source>
</evidence>
<organism evidence="2 3">
    <name type="scientific">Hymenobacter nivis</name>
    <dbReference type="NCBI Taxonomy" id="1850093"/>
    <lineage>
        <taxon>Bacteria</taxon>
        <taxon>Pseudomonadati</taxon>
        <taxon>Bacteroidota</taxon>
        <taxon>Cytophagia</taxon>
        <taxon>Cytophagales</taxon>
        <taxon>Hymenobacteraceae</taxon>
        <taxon>Hymenobacter</taxon>
    </lineage>
</organism>
<name>A0A2Z3GG93_9BACT</name>
<dbReference type="OrthoDB" id="9797664at2"/>
<protein>
    <recommendedName>
        <fullName evidence="4">SMP-30/Gluconolactonase/LRE-like region domain-containing protein</fullName>
    </recommendedName>
</protein>
<evidence type="ECO:0000256" key="1">
    <source>
        <dbReference type="SAM" id="SignalP"/>
    </source>
</evidence>
<feature type="chain" id="PRO_5016361811" description="SMP-30/Gluconolactonase/LRE-like region domain-containing protein" evidence="1">
    <location>
        <begin position="31"/>
        <end position="146"/>
    </location>
</feature>
<keyword evidence="3" id="KW-1185">Reference proteome</keyword>
<dbReference type="Gene3D" id="2.120.10.30">
    <property type="entry name" value="TolB, C-terminal domain"/>
    <property type="match status" value="1"/>
</dbReference>